<evidence type="ECO:0000256" key="2">
    <source>
        <dbReference type="ARBA" id="ARBA00022679"/>
    </source>
</evidence>
<dbReference type="InterPro" id="IPR049704">
    <property type="entry name" value="Aminotrans_3_PPA_site"/>
</dbReference>
<reference evidence="4" key="1">
    <citation type="submission" date="2013-08" db="EMBL/GenBank/DDBJ databases">
        <authorList>
            <person name="Mendez C."/>
            <person name="Richter M."/>
            <person name="Ferrer M."/>
            <person name="Sanchez J."/>
        </authorList>
    </citation>
    <scope>NUCLEOTIDE SEQUENCE</scope>
</reference>
<accession>T0YS17</accession>
<evidence type="ECO:0000256" key="3">
    <source>
        <dbReference type="ARBA" id="ARBA00022898"/>
    </source>
</evidence>
<keyword evidence="3" id="KW-0663">Pyridoxal phosphate</keyword>
<keyword evidence="4" id="KW-0413">Isomerase</keyword>
<dbReference type="InterPro" id="IPR015424">
    <property type="entry name" value="PyrdxlP-dep_Trfase"/>
</dbReference>
<dbReference type="GO" id="GO:0004015">
    <property type="term" value="F:adenosylmethionine-8-amino-7-oxononanoate transaminase activity"/>
    <property type="evidence" value="ECO:0007669"/>
    <property type="project" value="TreeGrafter"/>
</dbReference>
<name>T0YS17_9ZZZZ</name>
<dbReference type="Gene3D" id="3.90.1150.10">
    <property type="entry name" value="Aspartate Aminotransferase, domain 1"/>
    <property type="match status" value="1"/>
</dbReference>
<organism evidence="4">
    <name type="scientific">mine drainage metagenome</name>
    <dbReference type="NCBI Taxonomy" id="410659"/>
    <lineage>
        <taxon>unclassified sequences</taxon>
        <taxon>metagenomes</taxon>
        <taxon>ecological metagenomes</taxon>
    </lineage>
</organism>
<comment type="caution">
    <text evidence="4">The sequence shown here is derived from an EMBL/GenBank/DDBJ whole genome shotgun (WGS) entry which is preliminary data.</text>
</comment>
<keyword evidence="2 4" id="KW-0808">Transferase</keyword>
<feature type="non-terminal residue" evidence="4">
    <location>
        <position position="235"/>
    </location>
</feature>
<dbReference type="InterPro" id="IPR005814">
    <property type="entry name" value="Aminotrans_3"/>
</dbReference>
<sequence length="235" mass="24684">GDTTGAISLGDSGFESAVFDPLKFEVLRAPGYGDPGWLKAALSLVEARAAEIAAVVLEPLVQAASGMLVGDASQVRELATRCRDKGILVITDEVATGFGRTGAMFASELCGLEPDLMCIGKGLTGGYLPMSATVASEAVYREFLGEDSGPLTFYHGHSYGGNALAAAVALAHLELMERWRVLEHVRAMADHLGSLLERDVAGQRGVKEVRRAGLMVGVELAPRGKGLELGKRVCA</sequence>
<reference evidence="4" key="2">
    <citation type="journal article" date="2014" name="ISME J.">
        <title>Microbial stratification in low pH oxic and suboxic macroscopic growths along an acid mine drainage.</title>
        <authorList>
            <person name="Mendez-Garcia C."/>
            <person name="Mesa V."/>
            <person name="Sprenger R.R."/>
            <person name="Richter M."/>
            <person name="Diez M.S."/>
            <person name="Solano J."/>
            <person name="Bargiela R."/>
            <person name="Golyshina O.V."/>
            <person name="Manteca A."/>
            <person name="Ramos J.L."/>
            <person name="Gallego J.R."/>
            <person name="Llorente I."/>
            <person name="Martins Dos Santos V.A."/>
            <person name="Jensen O.N."/>
            <person name="Pelaez A.I."/>
            <person name="Sanchez J."/>
            <person name="Ferrer M."/>
        </authorList>
    </citation>
    <scope>NUCLEOTIDE SEQUENCE</scope>
</reference>
<dbReference type="Pfam" id="PF00202">
    <property type="entry name" value="Aminotran_3"/>
    <property type="match status" value="1"/>
</dbReference>
<dbReference type="InterPro" id="IPR015421">
    <property type="entry name" value="PyrdxlP-dep_Trfase_major"/>
</dbReference>
<dbReference type="EMBL" id="AUZZ01009183">
    <property type="protein sequence ID" value="EQD34602.1"/>
    <property type="molecule type" value="Genomic_DNA"/>
</dbReference>
<dbReference type="GO" id="GO:0009102">
    <property type="term" value="P:biotin biosynthetic process"/>
    <property type="evidence" value="ECO:0007669"/>
    <property type="project" value="TreeGrafter"/>
</dbReference>
<protein>
    <submittedName>
        <fullName evidence="4">Aminotransferase class-III</fullName>
        <ecNumber evidence="4">5.4.3.8</ecNumber>
    </submittedName>
</protein>
<dbReference type="PROSITE" id="PS00600">
    <property type="entry name" value="AA_TRANSFER_CLASS_3"/>
    <property type="match status" value="1"/>
</dbReference>
<dbReference type="PANTHER" id="PTHR42684:SF17">
    <property type="entry name" value="ADENOSYLMETHIONINE-8-AMINO-7-OXONONANOATE AMINOTRANSFERASE"/>
    <property type="match status" value="1"/>
</dbReference>
<dbReference type="GO" id="GO:0030170">
    <property type="term" value="F:pyridoxal phosphate binding"/>
    <property type="evidence" value="ECO:0007669"/>
    <property type="project" value="InterPro"/>
</dbReference>
<evidence type="ECO:0000256" key="1">
    <source>
        <dbReference type="ARBA" id="ARBA00022576"/>
    </source>
</evidence>
<dbReference type="SUPFAM" id="SSF53383">
    <property type="entry name" value="PLP-dependent transferases"/>
    <property type="match status" value="1"/>
</dbReference>
<proteinExistence type="predicted"/>
<dbReference type="GO" id="GO:0042286">
    <property type="term" value="F:glutamate-1-semialdehyde 2,1-aminomutase activity"/>
    <property type="evidence" value="ECO:0007669"/>
    <property type="project" value="UniProtKB-EC"/>
</dbReference>
<evidence type="ECO:0000313" key="4">
    <source>
        <dbReference type="EMBL" id="EQD34602.1"/>
    </source>
</evidence>
<feature type="non-terminal residue" evidence="4">
    <location>
        <position position="1"/>
    </location>
</feature>
<keyword evidence="1 4" id="KW-0032">Aminotransferase</keyword>
<dbReference type="InterPro" id="IPR015422">
    <property type="entry name" value="PyrdxlP-dep_Trfase_small"/>
</dbReference>
<dbReference type="AlphaFoldDB" id="T0YS17"/>
<gene>
    <name evidence="4" type="ORF">B2A_12735</name>
</gene>
<dbReference type="EC" id="5.4.3.8" evidence="4"/>
<dbReference type="PANTHER" id="PTHR42684">
    <property type="entry name" value="ADENOSYLMETHIONINE-8-AMINO-7-OXONONANOATE AMINOTRANSFERASE"/>
    <property type="match status" value="1"/>
</dbReference>
<dbReference type="Gene3D" id="3.40.640.10">
    <property type="entry name" value="Type I PLP-dependent aspartate aminotransferase-like (Major domain)"/>
    <property type="match status" value="1"/>
</dbReference>